<evidence type="ECO:0000313" key="3">
    <source>
        <dbReference type="Proteomes" id="UP000494203"/>
    </source>
</evidence>
<evidence type="ECO:0000313" key="2">
    <source>
        <dbReference type="EMBL" id="CAB3894056.1"/>
    </source>
</evidence>
<dbReference type="EMBL" id="CADIKZ010000011">
    <property type="protein sequence ID" value="CAB3894056.1"/>
    <property type="molecule type" value="Genomic_DNA"/>
</dbReference>
<name>A0A6S7E2V6_9BURK</name>
<dbReference type="RefSeq" id="WP_175141464.1">
    <property type="nucleotide sequence ID" value="NZ_CADIKZ010000011.1"/>
</dbReference>
<sequence length="242" mass="27601">MDPYENIVIGNFLYSLGLIVGQLTGGEVRPMCVNLLQQSPMDRPLGDVLIENAGVTRLIEFKREQNDSVKEETKRLMLERALGGNVRLQSVSREIHWYIETSEKVESLVSRVVPYLDFSDSRAAATTLEQFTDWSGRAAVMRTIDDQTHVAYKHYLELLAYSHGGLQGASGGLVVTYNKDIGIRYILLTDIRDLLLSHRLVREAYFERVRQQAKELNHQRRAQHQGLSRKLELKRDGPSFSL</sequence>
<proteinExistence type="predicted"/>
<organism evidence="2 3">
    <name type="scientific">Achromobacter pulmonis</name>
    <dbReference type="NCBI Taxonomy" id="1389932"/>
    <lineage>
        <taxon>Bacteria</taxon>
        <taxon>Pseudomonadati</taxon>
        <taxon>Pseudomonadota</taxon>
        <taxon>Betaproteobacteria</taxon>
        <taxon>Burkholderiales</taxon>
        <taxon>Alcaligenaceae</taxon>
        <taxon>Achromobacter</taxon>
    </lineage>
</organism>
<feature type="region of interest" description="Disordered" evidence="1">
    <location>
        <begin position="217"/>
        <end position="242"/>
    </location>
</feature>
<keyword evidence="3" id="KW-1185">Reference proteome</keyword>
<accession>A0A6S7E2V6</accession>
<protein>
    <submittedName>
        <fullName evidence="2">Uncharacterized protein</fullName>
    </submittedName>
</protein>
<gene>
    <name evidence="2" type="ORF">LMG26788_03926</name>
</gene>
<dbReference type="AlphaFoldDB" id="A0A6S7E2V6"/>
<feature type="compositionally biased region" description="Basic and acidic residues" evidence="1">
    <location>
        <begin position="229"/>
        <end position="242"/>
    </location>
</feature>
<evidence type="ECO:0000256" key="1">
    <source>
        <dbReference type="SAM" id="MobiDB-lite"/>
    </source>
</evidence>
<dbReference type="Proteomes" id="UP000494203">
    <property type="component" value="Unassembled WGS sequence"/>
</dbReference>
<reference evidence="2 3" key="1">
    <citation type="submission" date="2020-04" db="EMBL/GenBank/DDBJ databases">
        <authorList>
            <person name="De Canck E."/>
        </authorList>
    </citation>
    <scope>NUCLEOTIDE SEQUENCE [LARGE SCALE GENOMIC DNA]</scope>
    <source>
        <strain evidence="2 3">LMG 26788</strain>
    </source>
</reference>